<dbReference type="SUPFAM" id="SSF56349">
    <property type="entry name" value="DNA breaking-rejoining enzymes"/>
    <property type="match status" value="1"/>
</dbReference>
<evidence type="ECO:0000256" key="1">
    <source>
        <dbReference type="ARBA" id="ARBA00008857"/>
    </source>
</evidence>
<dbReference type="CDD" id="cd01189">
    <property type="entry name" value="INT_ICEBs1_C_like"/>
    <property type="match status" value="1"/>
</dbReference>
<comment type="caution">
    <text evidence="6">The sequence shown here is derived from an EMBL/GenBank/DDBJ whole genome shotgun (WGS) entry which is preliminary data.</text>
</comment>
<dbReference type="PANTHER" id="PTHR30349">
    <property type="entry name" value="PHAGE INTEGRASE-RELATED"/>
    <property type="match status" value="1"/>
</dbReference>
<evidence type="ECO:0000256" key="3">
    <source>
        <dbReference type="ARBA" id="ARBA00023125"/>
    </source>
</evidence>
<dbReference type="GO" id="GO:0006310">
    <property type="term" value="P:DNA recombination"/>
    <property type="evidence" value="ECO:0007669"/>
    <property type="project" value="UniProtKB-KW"/>
</dbReference>
<sequence length="370" mass="41201">MAYIERRVSRRRDAGGRMRENVRYKVRYRDSAGTAHSETVLRRTDAERRKAEIEVGLGRGTWQDPKRGEVLLKQWVAEWLPTRHDLRATTKARLELTMAKQVLPRFGSAKIGGITNGEIRGWVSDLLTAGLLAASTRKAVFALRQTLEAAIADGRILHNPADKVPLPSERQKRARYLSQQEVERLVSELRDRDRALVLVGAYGGLRWGEAAGLRRRDIDPLRSRIRVEGTAVQLGGTITLDNEPKTARSKRSVPLARSVMRRIEHHLDEYVDADPNSLVFTAPGGGPLFRAWSQNTLAPAARRAHLEGITFHGLRHSFVAIMVAAGCNVREVSEWAGHNSVAFTLTRYGGLFEDGTDAAVDRLDALLAPS</sequence>
<dbReference type="GO" id="GO:0003677">
    <property type="term" value="F:DNA binding"/>
    <property type="evidence" value="ECO:0007669"/>
    <property type="project" value="UniProtKB-KW"/>
</dbReference>
<comment type="similarity">
    <text evidence="1">Belongs to the 'phage' integrase family.</text>
</comment>
<dbReference type="PANTHER" id="PTHR30349:SF64">
    <property type="entry name" value="PROPHAGE INTEGRASE INTD-RELATED"/>
    <property type="match status" value="1"/>
</dbReference>
<dbReference type="InterPro" id="IPR004107">
    <property type="entry name" value="Integrase_SAM-like_N"/>
</dbReference>
<dbReference type="GO" id="GO:0015074">
    <property type="term" value="P:DNA integration"/>
    <property type="evidence" value="ECO:0007669"/>
    <property type="project" value="UniProtKB-KW"/>
</dbReference>
<dbReference type="InterPro" id="IPR050090">
    <property type="entry name" value="Tyrosine_recombinase_XerCD"/>
</dbReference>
<evidence type="ECO:0000313" key="7">
    <source>
        <dbReference type="Proteomes" id="UP000565572"/>
    </source>
</evidence>
<keyword evidence="3" id="KW-0238">DNA-binding</keyword>
<keyword evidence="4" id="KW-0233">DNA recombination</keyword>
<dbReference type="InterPro" id="IPR013762">
    <property type="entry name" value="Integrase-like_cat_sf"/>
</dbReference>
<dbReference type="Pfam" id="PF00589">
    <property type="entry name" value="Phage_integrase"/>
    <property type="match status" value="1"/>
</dbReference>
<dbReference type="PROSITE" id="PS51898">
    <property type="entry name" value="TYR_RECOMBINASE"/>
    <property type="match status" value="1"/>
</dbReference>
<dbReference type="InterPro" id="IPR010998">
    <property type="entry name" value="Integrase_recombinase_N"/>
</dbReference>
<accession>A0A7W5P6F9</accession>
<reference evidence="6 7" key="1">
    <citation type="submission" date="2020-08" db="EMBL/GenBank/DDBJ databases">
        <title>Sequencing the genomes of 1000 actinobacteria strains.</title>
        <authorList>
            <person name="Klenk H.-P."/>
        </authorList>
    </citation>
    <scope>NUCLEOTIDE SEQUENCE [LARGE SCALE GENOMIC DNA]</scope>
    <source>
        <strain evidence="6 7">DSM 11053</strain>
    </source>
</reference>
<organism evidence="6 7">
    <name type="scientific">Microlunatus antarcticus</name>
    <dbReference type="NCBI Taxonomy" id="53388"/>
    <lineage>
        <taxon>Bacteria</taxon>
        <taxon>Bacillati</taxon>
        <taxon>Actinomycetota</taxon>
        <taxon>Actinomycetes</taxon>
        <taxon>Propionibacteriales</taxon>
        <taxon>Propionibacteriaceae</taxon>
        <taxon>Microlunatus</taxon>
    </lineage>
</organism>
<evidence type="ECO:0000313" key="6">
    <source>
        <dbReference type="EMBL" id="MBB3326332.1"/>
    </source>
</evidence>
<dbReference type="Proteomes" id="UP000565572">
    <property type="component" value="Unassembled WGS sequence"/>
</dbReference>
<dbReference type="InterPro" id="IPR011010">
    <property type="entry name" value="DNA_brk_join_enz"/>
</dbReference>
<dbReference type="AlphaFoldDB" id="A0A7W5P6F9"/>
<dbReference type="EMBL" id="JACHZG010000001">
    <property type="protein sequence ID" value="MBB3326332.1"/>
    <property type="molecule type" value="Genomic_DNA"/>
</dbReference>
<keyword evidence="2" id="KW-0229">DNA integration</keyword>
<dbReference type="Gene3D" id="1.10.150.130">
    <property type="match status" value="1"/>
</dbReference>
<protein>
    <submittedName>
        <fullName evidence="6">Integrase</fullName>
    </submittedName>
</protein>
<dbReference type="RefSeq" id="WP_183337296.1">
    <property type="nucleotide sequence ID" value="NZ_JACHZG010000001.1"/>
</dbReference>
<gene>
    <name evidence="6" type="ORF">FHX39_001276</name>
</gene>
<evidence type="ECO:0000256" key="2">
    <source>
        <dbReference type="ARBA" id="ARBA00022908"/>
    </source>
</evidence>
<keyword evidence="7" id="KW-1185">Reference proteome</keyword>
<dbReference type="Gene3D" id="1.10.443.10">
    <property type="entry name" value="Intergrase catalytic core"/>
    <property type="match status" value="1"/>
</dbReference>
<evidence type="ECO:0000256" key="4">
    <source>
        <dbReference type="ARBA" id="ARBA00023172"/>
    </source>
</evidence>
<dbReference type="Pfam" id="PF14659">
    <property type="entry name" value="Phage_int_SAM_3"/>
    <property type="match status" value="1"/>
</dbReference>
<feature type="domain" description="Tyr recombinase" evidence="5">
    <location>
        <begin position="172"/>
        <end position="361"/>
    </location>
</feature>
<dbReference type="InterPro" id="IPR002104">
    <property type="entry name" value="Integrase_catalytic"/>
</dbReference>
<proteinExistence type="inferred from homology"/>
<name>A0A7W5P6F9_9ACTN</name>
<evidence type="ECO:0000259" key="5">
    <source>
        <dbReference type="PROSITE" id="PS51898"/>
    </source>
</evidence>